<dbReference type="InterPro" id="IPR006179">
    <property type="entry name" value="5_nucleotidase/apyrase"/>
</dbReference>
<reference evidence="5 6" key="1">
    <citation type="submission" date="2017-11" db="EMBL/GenBank/DDBJ databases">
        <title>De novo assembly and phasing of dikaryotic genomes from two isolates of Puccinia coronata f. sp. avenae, the causal agent of oat crown rust.</title>
        <authorList>
            <person name="Miller M.E."/>
            <person name="Zhang Y."/>
            <person name="Omidvar V."/>
            <person name="Sperschneider J."/>
            <person name="Schwessinger B."/>
            <person name="Raley C."/>
            <person name="Palmer J.M."/>
            <person name="Garnica D."/>
            <person name="Upadhyaya N."/>
            <person name="Rathjen J."/>
            <person name="Taylor J.M."/>
            <person name="Park R.F."/>
            <person name="Dodds P.N."/>
            <person name="Hirsch C.D."/>
            <person name="Kianian S.F."/>
            <person name="Figueroa M."/>
        </authorList>
    </citation>
    <scope>NUCLEOTIDE SEQUENCE [LARGE SCALE GENOMIC DNA]</scope>
    <source>
        <strain evidence="5">12NC29</strain>
    </source>
</reference>
<evidence type="ECO:0000313" key="4">
    <source>
        <dbReference type="EMBL" id="PLW12178.1"/>
    </source>
</evidence>
<evidence type="ECO:0000313" key="6">
    <source>
        <dbReference type="Proteomes" id="UP000235388"/>
    </source>
</evidence>
<sequence>MHHTELAEKSMEQVLAYSGSPVCLLQRWPHGLFHQFGLCHDHCVIHHILDIQPYWRAPPDRPNTGSSTIPAGRRLLILLVPLSLISLLWHAHHVSTCGGGLHKRSQPSSTQPLTAPTRPLEWGDLNIIHTTDSHGWLLGHLKPEQPEPNYSGDFGDFQSFVTRMKKKATQKGVDLLIVDSGDLHDGHGLSDADPFIHPGTPRGTTLSKIFIRVPYDILAIGNHELYDIAIAQNMHDNFAPYWKGSYLSSNVNITTSGTSVPIGSRYRKFTTEQGRKVTAFGIIFHFTGNANGTTVQPPAQMALEPWFKEAIREKPDLFLLAGHMGVRDPDWKVVMDTIRAIHPEVPVIILGGHYHVRDCKQWDDRSMALSSGRYMETVGWMSLSGLKEPGQKPKFTRRYLDANRLTYQFHAGEKFDTAEGIQTTHKLTAAAEELDIHRRLGVAPHSFYGYRVPSTSNMSLSYLFTGPDGVFETIIKNPKRHNPMLGIIHTTAMRADLYAGNFTSNDQFITMPFNNSFQYIPDVPRVTADKILGILNVGGPIRATPQSRRKRDLEAKEESPRGQDFHLGHDVSEHFLAWIRLQAEEYDHHHQTVLSERSLDAHSHSPTYGYVTQDLCPGYADDVIHKPLPVVDQAEYVATAITQESAKLIDVVFDSFTAKIVVAALNKALTTSTSSSGTDQTKKYTMADVQEYSTIKAYEVLGIYAKAKWNHEPASGGVE</sequence>
<dbReference type="CDD" id="cd07407">
    <property type="entry name" value="MPP_YHR202W_N"/>
    <property type="match status" value="1"/>
</dbReference>
<comment type="caution">
    <text evidence="5">The sequence shown here is derived from an EMBL/GenBank/DDBJ whole genome shotgun (WGS) entry which is preliminary data.</text>
</comment>
<name>A0A2N5U0Z3_9BASI</name>
<evidence type="ECO:0000259" key="2">
    <source>
        <dbReference type="Pfam" id="PF00149"/>
    </source>
</evidence>
<feature type="compositionally biased region" description="Basic and acidic residues" evidence="1">
    <location>
        <begin position="551"/>
        <end position="564"/>
    </location>
</feature>
<dbReference type="GO" id="GO:0005829">
    <property type="term" value="C:cytosol"/>
    <property type="evidence" value="ECO:0007669"/>
    <property type="project" value="TreeGrafter"/>
</dbReference>
<protein>
    <recommendedName>
        <fullName evidence="7">Calcineurin-like phosphoesterase domain-containing protein</fullName>
    </recommendedName>
</protein>
<dbReference type="EMBL" id="PGCJ01000991">
    <property type="protein sequence ID" value="PLW12178.1"/>
    <property type="molecule type" value="Genomic_DNA"/>
</dbReference>
<dbReference type="Gene3D" id="3.90.780.10">
    <property type="entry name" value="5'-Nucleotidase, C-terminal domain"/>
    <property type="match status" value="1"/>
</dbReference>
<dbReference type="Gene3D" id="3.60.21.10">
    <property type="match status" value="1"/>
</dbReference>
<dbReference type="Proteomes" id="UP000235388">
    <property type="component" value="Unassembled WGS sequence"/>
</dbReference>
<dbReference type="EMBL" id="PGCJ01000349">
    <property type="protein sequence ID" value="PLW31415.1"/>
    <property type="molecule type" value="Genomic_DNA"/>
</dbReference>
<dbReference type="InterPro" id="IPR041823">
    <property type="entry name" value="YHR202W_N"/>
</dbReference>
<evidence type="ECO:0000256" key="1">
    <source>
        <dbReference type="SAM" id="MobiDB-lite"/>
    </source>
</evidence>
<keyword evidence="6" id="KW-1185">Reference proteome</keyword>
<dbReference type="FunFam" id="3.60.21.10:FF:000043">
    <property type="entry name" value="Ser/Thr protein phosphatase family"/>
    <property type="match status" value="1"/>
</dbReference>
<gene>
    <name evidence="5" type="ORF">PCANC_16725</name>
    <name evidence="4" type="ORF">PCANC_17225</name>
</gene>
<dbReference type="InterPro" id="IPR053828">
    <property type="entry name" value="Nucleosidase_C"/>
</dbReference>
<feature type="domain" description="Calcineurin-like phosphoesterase" evidence="2">
    <location>
        <begin position="126"/>
        <end position="356"/>
    </location>
</feature>
<evidence type="ECO:0000259" key="3">
    <source>
        <dbReference type="Pfam" id="PF21953"/>
    </source>
</evidence>
<dbReference type="InterPro" id="IPR036907">
    <property type="entry name" value="5'-Nucleotdase_C_sf"/>
</dbReference>
<organism evidence="5 6">
    <name type="scientific">Puccinia coronata f. sp. avenae</name>
    <dbReference type="NCBI Taxonomy" id="200324"/>
    <lineage>
        <taxon>Eukaryota</taxon>
        <taxon>Fungi</taxon>
        <taxon>Dikarya</taxon>
        <taxon>Basidiomycota</taxon>
        <taxon>Pucciniomycotina</taxon>
        <taxon>Pucciniomycetes</taxon>
        <taxon>Pucciniales</taxon>
        <taxon>Pucciniaceae</taxon>
        <taxon>Puccinia</taxon>
    </lineage>
</organism>
<dbReference type="OrthoDB" id="7722975at2759"/>
<proteinExistence type="predicted"/>
<dbReference type="STRING" id="200324.A0A2N5U0Z3"/>
<dbReference type="InterPro" id="IPR029052">
    <property type="entry name" value="Metallo-depent_PP-like"/>
</dbReference>
<dbReference type="Pfam" id="PF00149">
    <property type="entry name" value="Metallophos"/>
    <property type="match status" value="1"/>
</dbReference>
<dbReference type="SUPFAM" id="SSF56300">
    <property type="entry name" value="Metallo-dependent phosphatases"/>
    <property type="match status" value="1"/>
</dbReference>
<evidence type="ECO:0008006" key="7">
    <source>
        <dbReference type="Google" id="ProtNLM"/>
    </source>
</evidence>
<evidence type="ECO:0000313" key="5">
    <source>
        <dbReference type="EMBL" id="PLW31415.1"/>
    </source>
</evidence>
<dbReference type="GO" id="GO:0016788">
    <property type="term" value="F:hydrolase activity, acting on ester bonds"/>
    <property type="evidence" value="ECO:0007669"/>
    <property type="project" value="InterPro"/>
</dbReference>
<dbReference type="SUPFAM" id="SSF55816">
    <property type="entry name" value="5'-nucleotidase (syn. UDP-sugar hydrolase), C-terminal domain"/>
    <property type="match status" value="1"/>
</dbReference>
<dbReference type="Pfam" id="PF21953">
    <property type="entry name" value="NadN_nucleosid_C"/>
    <property type="match status" value="1"/>
</dbReference>
<dbReference type="PROSITE" id="PS00785">
    <property type="entry name" value="5_NUCLEOTIDASE_1"/>
    <property type="match status" value="1"/>
</dbReference>
<dbReference type="PANTHER" id="PTHR11575:SF22">
    <property type="entry name" value="ADL392WP"/>
    <property type="match status" value="1"/>
</dbReference>
<dbReference type="GO" id="GO:0009166">
    <property type="term" value="P:nucleotide catabolic process"/>
    <property type="evidence" value="ECO:0007669"/>
    <property type="project" value="InterPro"/>
</dbReference>
<dbReference type="AlphaFoldDB" id="A0A2N5U0Z3"/>
<feature type="domain" description="Putative 5'-nucleotidase C-terminal" evidence="3">
    <location>
        <begin position="447"/>
        <end position="661"/>
    </location>
</feature>
<accession>A0A2N5U0Z3</accession>
<dbReference type="GO" id="GO:0000166">
    <property type="term" value="F:nucleotide binding"/>
    <property type="evidence" value="ECO:0007669"/>
    <property type="project" value="InterPro"/>
</dbReference>
<dbReference type="GO" id="GO:0005576">
    <property type="term" value="C:extracellular region"/>
    <property type="evidence" value="ECO:0007669"/>
    <property type="project" value="UniProtKB-ARBA"/>
</dbReference>
<feature type="region of interest" description="Disordered" evidence="1">
    <location>
        <begin position="543"/>
        <end position="564"/>
    </location>
</feature>
<dbReference type="PANTHER" id="PTHR11575">
    <property type="entry name" value="5'-NUCLEOTIDASE-RELATED"/>
    <property type="match status" value="1"/>
</dbReference>
<dbReference type="InterPro" id="IPR004843">
    <property type="entry name" value="Calcineurin-like_PHP"/>
</dbReference>
<dbReference type="InterPro" id="IPR006146">
    <property type="entry name" value="5'-Nucleotdase_CS"/>
</dbReference>
<dbReference type="GO" id="GO:0046872">
    <property type="term" value="F:metal ion binding"/>
    <property type="evidence" value="ECO:0007669"/>
    <property type="project" value="InterPro"/>
</dbReference>